<proteinExistence type="predicted"/>
<keyword evidence="2" id="KW-1185">Reference proteome</keyword>
<evidence type="ECO:0000313" key="1">
    <source>
        <dbReference type="EMBL" id="QSI76732.1"/>
    </source>
</evidence>
<organism evidence="1 2">
    <name type="scientific">Niveibacterium microcysteis</name>
    <dbReference type="NCBI Taxonomy" id="2811415"/>
    <lineage>
        <taxon>Bacteria</taxon>
        <taxon>Pseudomonadati</taxon>
        <taxon>Pseudomonadota</taxon>
        <taxon>Betaproteobacteria</taxon>
        <taxon>Rhodocyclales</taxon>
        <taxon>Rhodocyclaceae</taxon>
        <taxon>Niveibacterium</taxon>
    </lineage>
</organism>
<accession>A0ABX7M4R4</accession>
<reference evidence="1 2" key="1">
    <citation type="submission" date="2021-02" db="EMBL/GenBank/DDBJ databases">
        <title>Niveibacterium changnyeongensis HC41.</title>
        <authorList>
            <person name="Kang M."/>
        </authorList>
    </citation>
    <scope>NUCLEOTIDE SEQUENCE [LARGE SCALE GENOMIC DNA]</scope>
    <source>
        <strain evidence="1 2">HC41</strain>
    </source>
</reference>
<dbReference type="RefSeq" id="WP_172202495.1">
    <property type="nucleotide sequence ID" value="NZ_CP071060.1"/>
</dbReference>
<name>A0ABX7M4R4_9RHOO</name>
<gene>
    <name evidence="1" type="ORF">JY500_20100</name>
</gene>
<dbReference type="Gene3D" id="1.10.3680.10">
    <property type="entry name" value="TerB-like"/>
    <property type="match status" value="1"/>
</dbReference>
<sequence>MRHYPSDSPEAKARVVALALLADGAIDLNEIEALERHEVVSRLGLDHPRFDRVVREFCEDMLVSANRGESGQIELDEDTIDALLADIQDPLTRKRMLRAVLDIVNADGRLADGEAVLVNQAMKAWNLDLYDVANGARLRRSERRPLGMPSADC</sequence>
<dbReference type="EMBL" id="CP071060">
    <property type="protein sequence ID" value="QSI76732.1"/>
    <property type="molecule type" value="Genomic_DNA"/>
</dbReference>
<evidence type="ECO:0000313" key="2">
    <source>
        <dbReference type="Proteomes" id="UP000663570"/>
    </source>
</evidence>
<protein>
    <submittedName>
        <fullName evidence="1">TerB family tellurite resistance protein</fullName>
    </submittedName>
</protein>
<dbReference type="Proteomes" id="UP000663570">
    <property type="component" value="Chromosome"/>
</dbReference>
<dbReference type="InterPro" id="IPR029024">
    <property type="entry name" value="TerB-like"/>
</dbReference>
<dbReference type="SUPFAM" id="SSF158682">
    <property type="entry name" value="TerB-like"/>
    <property type="match status" value="1"/>
</dbReference>
<dbReference type="CDD" id="cd07177">
    <property type="entry name" value="terB_like"/>
    <property type="match status" value="1"/>
</dbReference>